<gene>
    <name evidence="2" type="ORF">GCM10009787_21980</name>
</gene>
<protein>
    <submittedName>
        <fullName evidence="2">Uncharacterized protein</fullName>
    </submittedName>
</protein>
<feature type="region of interest" description="Disordered" evidence="1">
    <location>
        <begin position="1"/>
        <end position="35"/>
    </location>
</feature>
<accession>A0ABN3BFE0</accession>
<feature type="compositionally biased region" description="Low complexity" evidence="1">
    <location>
        <begin position="1"/>
        <end position="22"/>
    </location>
</feature>
<evidence type="ECO:0000313" key="3">
    <source>
        <dbReference type="Proteomes" id="UP001501391"/>
    </source>
</evidence>
<name>A0ABN3BFE0_9ACTN</name>
<proteinExistence type="predicted"/>
<comment type="caution">
    <text evidence="2">The sequence shown here is derived from an EMBL/GenBank/DDBJ whole genome shotgun (WGS) entry which is preliminary data.</text>
</comment>
<evidence type="ECO:0000313" key="2">
    <source>
        <dbReference type="EMBL" id="GAA2194724.1"/>
    </source>
</evidence>
<organism evidence="2 3">
    <name type="scientific">Streptomyces bangladeshensis</name>
    <dbReference type="NCBI Taxonomy" id="295352"/>
    <lineage>
        <taxon>Bacteria</taxon>
        <taxon>Bacillati</taxon>
        <taxon>Actinomycetota</taxon>
        <taxon>Actinomycetes</taxon>
        <taxon>Kitasatosporales</taxon>
        <taxon>Streptomycetaceae</taxon>
        <taxon>Streptomyces</taxon>
    </lineage>
</organism>
<dbReference type="Proteomes" id="UP001501391">
    <property type="component" value="Unassembled WGS sequence"/>
</dbReference>
<evidence type="ECO:0000256" key="1">
    <source>
        <dbReference type="SAM" id="MobiDB-lite"/>
    </source>
</evidence>
<keyword evidence="3" id="KW-1185">Reference proteome</keyword>
<reference evidence="2 3" key="1">
    <citation type="journal article" date="2019" name="Int. J. Syst. Evol. Microbiol.">
        <title>The Global Catalogue of Microorganisms (GCM) 10K type strain sequencing project: providing services to taxonomists for standard genome sequencing and annotation.</title>
        <authorList>
            <consortium name="The Broad Institute Genomics Platform"/>
            <consortium name="The Broad Institute Genome Sequencing Center for Infectious Disease"/>
            <person name="Wu L."/>
            <person name="Ma J."/>
        </authorList>
    </citation>
    <scope>NUCLEOTIDE SEQUENCE [LARGE SCALE GENOMIC DNA]</scope>
    <source>
        <strain evidence="2 3">JCM 14924</strain>
    </source>
</reference>
<dbReference type="EMBL" id="BAAAOQ010000006">
    <property type="protein sequence ID" value="GAA2194724.1"/>
    <property type="molecule type" value="Genomic_DNA"/>
</dbReference>
<sequence>MLRSARAGSRIAGRYGERSTGMARRRRGTTEREPEPLPRWVRVTVAILTPVAPLVAVCVQALAK</sequence>